<comment type="subcellular location">
    <subcellularLocation>
        <location evidence="1">Cell membrane</location>
        <topology evidence="1">Single-pass type II membrane protein</topology>
    </subcellularLocation>
</comment>
<comment type="function">
    <text evidence="11">Glucosidase involved in the degradation of cellulosic biomass. Active on lichenan.</text>
</comment>
<comment type="caution">
    <text evidence="15">The sequence shown here is derived from an EMBL/GenBank/DDBJ whole genome shotgun (WGS) entry which is preliminary data.</text>
</comment>
<dbReference type="Gene3D" id="2.60.120.260">
    <property type="entry name" value="Galactose-binding domain-like"/>
    <property type="match status" value="2"/>
</dbReference>
<evidence type="ECO:0000256" key="6">
    <source>
        <dbReference type="ARBA" id="ARBA00022989"/>
    </source>
</evidence>
<dbReference type="PANTHER" id="PTHR31297">
    <property type="entry name" value="GLUCAN ENDO-1,6-BETA-GLUCOSIDASE B"/>
    <property type="match status" value="1"/>
</dbReference>
<evidence type="ECO:0000256" key="8">
    <source>
        <dbReference type="ARBA" id="ARBA00023180"/>
    </source>
</evidence>
<dbReference type="EMBL" id="JACOPP010000004">
    <property type="protein sequence ID" value="MBC5732922.1"/>
    <property type="molecule type" value="Genomic_DNA"/>
</dbReference>
<dbReference type="AlphaFoldDB" id="A0A8J6IZW8"/>
<keyword evidence="6" id="KW-1133">Transmembrane helix</keyword>
<gene>
    <name evidence="15" type="ORF">H8S57_04170</name>
</gene>
<dbReference type="Pfam" id="PF00754">
    <property type="entry name" value="F5_F8_type_C"/>
    <property type="match status" value="1"/>
</dbReference>
<keyword evidence="16" id="KW-1185">Reference proteome</keyword>
<evidence type="ECO:0000256" key="2">
    <source>
        <dbReference type="ARBA" id="ARBA00022475"/>
    </source>
</evidence>
<name>A0A8J6IZW8_9FIRM</name>
<dbReference type="GO" id="GO:0030245">
    <property type="term" value="P:cellulose catabolic process"/>
    <property type="evidence" value="ECO:0007669"/>
    <property type="project" value="UniProtKB-KW"/>
</dbReference>
<organism evidence="15 16">
    <name type="scientific">Lawsonibacter hominis</name>
    <dbReference type="NCBI Taxonomy" id="2763053"/>
    <lineage>
        <taxon>Bacteria</taxon>
        <taxon>Bacillati</taxon>
        <taxon>Bacillota</taxon>
        <taxon>Clostridia</taxon>
        <taxon>Eubacteriales</taxon>
        <taxon>Oscillospiraceae</taxon>
        <taxon>Lawsonibacter</taxon>
    </lineage>
</organism>
<accession>A0A8J6IZW8</accession>
<dbReference type="GO" id="GO:0009986">
    <property type="term" value="C:cell surface"/>
    <property type="evidence" value="ECO:0007669"/>
    <property type="project" value="TreeGrafter"/>
</dbReference>
<dbReference type="Proteomes" id="UP000661435">
    <property type="component" value="Unassembled WGS sequence"/>
</dbReference>
<dbReference type="InterPro" id="IPR000421">
    <property type="entry name" value="FA58C"/>
</dbReference>
<keyword evidence="9" id="KW-0326">Glycosidase</keyword>
<dbReference type="InterPro" id="IPR017853">
    <property type="entry name" value="GH"/>
</dbReference>
<feature type="signal peptide" evidence="13">
    <location>
        <begin position="1"/>
        <end position="31"/>
    </location>
</feature>
<dbReference type="PROSITE" id="PS50022">
    <property type="entry name" value="FA58C_3"/>
    <property type="match status" value="1"/>
</dbReference>
<evidence type="ECO:0000313" key="16">
    <source>
        <dbReference type="Proteomes" id="UP000661435"/>
    </source>
</evidence>
<evidence type="ECO:0000259" key="14">
    <source>
        <dbReference type="PROSITE" id="PS50022"/>
    </source>
</evidence>
<dbReference type="SUPFAM" id="SSF49785">
    <property type="entry name" value="Galactose-binding domain-like"/>
    <property type="match status" value="2"/>
</dbReference>
<dbReference type="Pfam" id="PF00150">
    <property type="entry name" value="Cellulase"/>
    <property type="match status" value="1"/>
</dbReference>
<evidence type="ECO:0000256" key="1">
    <source>
        <dbReference type="ARBA" id="ARBA00004401"/>
    </source>
</evidence>
<evidence type="ECO:0000256" key="11">
    <source>
        <dbReference type="ARBA" id="ARBA00037126"/>
    </source>
</evidence>
<sequence length="723" mass="81520">MKNAKRIVAMTLVTALCLFSFVLTGSTEAIAEYTPTLSMLHTSGKYIYNEENERITLRGTNLGGWLMQEGWMTPLGSGEIDHNFIVNITASDTNGNNIAAYASDTVTENGLTTNNMNTYWQSTSAQAADSAELLIEFDKTRYFDRIVVETGPNHTGDYLRGAVVWMSNNWTDWFSPASITVDESKASEGIITVLTGEQSAKYIAIRPGRASEDGQYWTVANISLCMTDEYNVRNHLIRRFGESRTNEMIATFQENYITEADIINIANMNMNFVRVPVYWMDFALKDGTLRTDADSGFARLDWLLEVCDENGIYVLIDFHGAPGGVNCWASCGQASTIPTELYAGDPDTVEWNQSVVLNIWSALATRYKDNPTVAAYGLLNEPVLNFDTNPAYENLKYGFYDEIYDTVRAIDNNHIVIFEEFMDWSVAANRPERQTWTNYMFDKHPYDMPNYLSWDAQKSLANNTVSTMSQIQDQWNVPLIVGEFCLYYFSDVWDDFLSDLNENSISWTNWNYKVRGTIYESGGGNWGYYNTWDGEDPDLMHDSANEIEAIWAATGTASHYQANEPHINIVSARADGSTNHPYVALDRSSWVVSANGNPQWPYDPVSNMIDGSLSTRWTTGEAQTAGHYVLVDFGQTENFDKIVLEHDANDYPGSYKVEISQDGAVFTEVELNNIHIGFGPKMVLLPSTPQTSRYVKISLTGPNPIDNWWSICELNILWRNVHG</sequence>
<evidence type="ECO:0000256" key="5">
    <source>
        <dbReference type="ARBA" id="ARBA00022968"/>
    </source>
</evidence>
<keyword evidence="8" id="KW-0325">Glycoprotein</keyword>
<dbReference type="PANTHER" id="PTHR31297:SF34">
    <property type="entry name" value="GLUCAN 1,3-BETA-GLUCOSIDASE 2"/>
    <property type="match status" value="1"/>
</dbReference>
<keyword evidence="2" id="KW-1003">Cell membrane</keyword>
<proteinExistence type="predicted"/>
<evidence type="ECO:0000256" key="4">
    <source>
        <dbReference type="ARBA" id="ARBA00022801"/>
    </source>
</evidence>
<keyword evidence="7" id="KW-0472">Membrane</keyword>
<protein>
    <recommendedName>
        <fullName evidence="12">Exo-1,3-beta-glucanase D</fullName>
    </recommendedName>
</protein>
<feature type="chain" id="PRO_5035287760" description="Exo-1,3-beta-glucanase D" evidence="13">
    <location>
        <begin position="32"/>
        <end position="723"/>
    </location>
</feature>
<dbReference type="GO" id="GO:0005576">
    <property type="term" value="C:extracellular region"/>
    <property type="evidence" value="ECO:0007669"/>
    <property type="project" value="TreeGrafter"/>
</dbReference>
<keyword evidence="3" id="KW-0812">Transmembrane</keyword>
<evidence type="ECO:0000256" key="12">
    <source>
        <dbReference type="ARBA" id="ARBA00041260"/>
    </source>
</evidence>
<keyword evidence="13" id="KW-0732">Signal</keyword>
<reference evidence="15" key="1">
    <citation type="submission" date="2020-08" db="EMBL/GenBank/DDBJ databases">
        <title>Genome public.</title>
        <authorList>
            <person name="Liu C."/>
            <person name="Sun Q."/>
        </authorList>
    </citation>
    <scope>NUCLEOTIDE SEQUENCE</scope>
    <source>
        <strain evidence="15">NSJ-51</strain>
    </source>
</reference>
<evidence type="ECO:0000256" key="9">
    <source>
        <dbReference type="ARBA" id="ARBA00023295"/>
    </source>
</evidence>
<keyword evidence="10" id="KW-0961">Cell wall biogenesis/degradation</keyword>
<dbReference type="GO" id="GO:0008422">
    <property type="term" value="F:beta-glucosidase activity"/>
    <property type="evidence" value="ECO:0007669"/>
    <property type="project" value="TreeGrafter"/>
</dbReference>
<evidence type="ECO:0000256" key="13">
    <source>
        <dbReference type="SAM" id="SignalP"/>
    </source>
</evidence>
<keyword evidence="4" id="KW-0378">Hydrolase</keyword>
<dbReference type="InterPro" id="IPR008979">
    <property type="entry name" value="Galactose-bd-like_sf"/>
</dbReference>
<evidence type="ECO:0000313" key="15">
    <source>
        <dbReference type="EMBL" id="MBC5732922.1"/>
    </source>
</evidence>
<dbReference type="InterPro" id="IPR050386">
    <property type="entry name" value="Glycosyl_hydrolase_5"/>
</dbReference>
<keyword evidence="5" id="KW-0735">Signal-anchor</keyword>
<dbReference type="Gene3D" id="3.20.20.80">
    <property type="entry name" value="Glycosidases"/>
    <property type="match status" value="1"/>
</dbReference>
<feature type="domain" description="F5/8 type C" evidence="14">
    <location>
        <begin position="578"/>
        <end position="697"/>
    </location>
</feature>
<evidence type="ECO:0000256" key="3">
    <source>
        <dbReference type="ARBA" id="ARBA00022692"/>
    </source>
</evidence>
<dbReference type="InterPro" id="IPR001547">
    <property type="entry name" value="Glyco_hydro_5"/>
</dbReference>
<dbReference type="SUPFAM" id="SSF51445">
    <property type="entry name" value="(Trans)glycosidases"/>
    <property type="match status" value="1"/>
</dbReference>
<dbReference type="RefSeq" id="WP_186906826.1">
    <property type="nucleotide sequence ID" value="NZ_JACOPP010000004.1"/>
</dbReference>
<evidence type="ECO:0000256" key="7">
    <source>
        <dbReference type="ARBA" id="ARBA00023136"/>
    </source>
</evidence>
<evidence type="ECO:0000256" key="10">
    <source>
        <dbReference type="ARBA" id="ARBA00023316"/>
    </source>
</evidence>